<dbReference type="EMBL" id="DSRU01000227">
    <property type="protein sequence ID" value="HFM99149.1"/>
    <property type="molecule type" value="Genomic_DNA"/>
</dbReference>
<feature type="transmembrane region" description="Helical" evidence="5">
    <location>
        <begin position="165"/>
        <end position="191"/>
    </location>
</feature>
<reference evidence="7" key="1">
    <citation type="journal article" date="2020" name="mSystems">
        <title>Genome- and Community-Level Interaction Insights into Carbon Utilization and Element Cycling Functions of Hydrothermarchaeota in Hydrothermal Sediment.</title>
        <authorList>
            <person name="Zhou Z."/>
            <person name="Liu Y."/>
            <person name="Xu W."/>
            <person name="Pan J."/>
            <person name="Luo Z.H."/>
            <person name="Li M."/>
        </authorList>
    </citation>
    <scope>NUCLEOTIDE SEQUENCE [LARGE SCALE GENOMIC DNA]</scope>
    <source>
        <strain evidence="7">SpSt-418</strain>
    </source>
</reference>
<feature type="domain" description="O-antigen ligase-related" evidence="6">
    <location>
        <begin position="219"/>
        <end position="363"/>
    </location>
</feature>
<dbReference type="PANTHER" id="PTHR37422:SF13">
    <property type="entry name" value="LIPOPOLYSACCHARIDE BIOSYNTHESIS PROTEIN PA4999-RELATED"/>
    <property type="match status" value="1"/>
</dbReference>
<feature type="transmembrane region" description="Helical" evidence="5">
    <location>
        <begin position="212"/>
        <end position="228"/>
    </location>
</feature>
<keyword evidence="7" id="KW-0436">Ligase</keyword>
<feature type="transmembrane region" description="Helical" evidence="5">
    <location>
        <begin position="234"/>
        <end position="251"/>
    </location>
</feature>
<comment type="caution">
    <text evidence="7">The sequence shown here is derived from an EMBL/GenBank/DDBJ whole genome shotgun (WGS) entry which is preliminary data.</text>
</comment>
<dbReference type="AlphaFoldDB" id="A0A7C3KEL2"/>
<dbReference type="Pfam" id="PF04932">
    <property type="entry name" value="Wzy_C"/>
    <property type="match status" value="1"/>
</dbReference>
<evidence type="ECO:0000256" key="1">
    <source>
        <dbReference type="ARBA" id="ARBA00004141"/>
    </source>
</evidence>
<feature type="transmembrane region" description="Helical" evidence="5">
    <location>
        <begin position="68"/>
        <end position="84"/>
    </location>
</feature>
<feature type="transmembrane region" description="Helical" evidence="5">
    <location>
        <begin position="356"/>
        <end position="374"/>
    </location>
</feature>
<evidence type="ECO:0000256" key="4">
    <source>
        <dbReference type="ARBA" id="ARBA00023136"/>
    </source>
</evidence>
<evidence type="ECO:0000259" key="6">
    <source>
        <dbReference type="Pfam" id="PF04932"/>
    </source>
</evidence>
<dbReference type="PANTHER" id="PTHR37422">
    <property type="entry name" value="TEICHURONIC ACID BIOSYNTHESIS PROTEIN TUAE"/>
    <property type="match status" value="1"/>
</dbReference>
<feature type="transmembrane region" description="Helical" evidence="5">
    <location>
        <begin position="256"/>
        <end position="275"/>
    </location>
</feature>
<proteinExistence type="predicted"/>
<keyword evidence="3 5" id="KW-1133">Transmembrane helix</keyword>
<name>A0A7C3KEL2_9CYAN</name>
<feature type="transmembrane region" description="Helical" evidence="5">
    <location>
        <begin position="119"/>
        <end position="145"/>
    </location>
</feature>
<evidence type="ECO:0000256" key="5">
    <source>
        <dbReference type="SAM" id="Phobius"/>
    </source>
</evidence>
<dbReference type="InterPro" id="IPR007016">
    <property type="entry name" value="O-antigen_ligase-rel_domated"/>
</dbReference>
<evidence type="ECO:0000256" key="2">
    <source>
        <dbReference type="ARBA" id="ARBA00022692"/>
    </source>
</evidence>
<dbReference type="GO" id="GO:0016874">
    <property type="term" value="F:ligase activity"/>
    <property type="evidence" value="ECO:0007669"/>
    <property type="project" value="UniProtKB-KW"/>
</dbReference>
<protein>
    <submittedName>
        <fullName evidence="7">O-antigen ligase family protein</fullName>
    </submittedName>
</protein>
<evidence type="ECO:0000313" key="7">
    <source>
        <dbReference type="EMBL" id="HFM99149.1"/>
    </source>
</evidence>
<feature type="transmembrane region" description="Helical" evidence="5">
    <location>
        <begin position="395"/>
        <end position="414"/>
    </location>
</feature>
<keyword evidence="2 5" id="KW-0812">Transmembrane</keyword>
<gene>
    <name evidence="7" type="ORF">ENR64_15595</name>
</gene>
<feature type="transmembrane region" description="Helical" evidence="5">
    <location>
        <begin position="26"/>
        <end position="56"/>
    </location>
</feature>
<dbReference type="GO" id="GO:0016020">
    <property type="term" value="C:membrane"/>
    <property type="evidence" value="ECO:0007669"/>
    <property type="project" value="UniProtKB-SubCell"/>
</dbReference>
<organism evidence="7">
    <name type="scientific">Oscillatoriales cyanobacterium SpSt-418</name>
    <dbReference type="NCBI Taxonomy" id="2282169"/>
    <lineage>
        <taxon>Bacteria</taxon>
        <taxon>Bacillati</taxon>
        <taxon>Cyanobacteriota</taxon>
        <taxon>Cyanophyceae</taxon>
        <taxon>Oscillatoriophycideae</taxon>
        <taxon>Oscillatoriales</taxon>
    </lineage>
</organism>
<comment type="subcellular location">
    <subcellularLocation>
        <location evidence="1">Membrane</location>
        <topology evidence="1">Multi-pass membrane protein</topology>
    </subcellularLocation>
</comment>
<dbReference type="InterPro" id="IPR051533">
    <property type="entry name" value="WaaL-like"/>
</dbReference>
<evidence type="ECO:0000256" key="3">
    <source>
        <dbReference type="ARBA" id="ARBA00022989"/>
    </source>
</evidence>
<keyword evidence="4 5" id="KW-0472">Membrane</keyword>
<feature type="transmembrane region" description="Helical" evidence="5">
    <location>
        <begin position="90"/>
        <end position="107"/>
    </location>
</feature>
<accession>A0A7C3KEL2</accession>
<sequence length="453" mass="51435">MIFGQTVQDLRTDDVRDRPLRRWWNLIVWAYLLLPLFPVFGVAGLFIALVGVTICCWRPMLQRPLNRGFALVALLMIVSTLLAHRQLESLLGLFNFLPFFWVFAALAEVIRTPKQLRQLAWVLTLTSIPVVLIGLAQEFLGFGLLWNCGVVNWMIQVGGNPPGRISSVFVYANVLATYFCFTFAMSLGLWVEAIKTQRVAVPGLNPWQRYQPWWLGLVVLGNAAALVLTDSRNAWAIALFTIVIFAIYLNWNWLIAVITAISTAILVAAFAPAPIHSPFRQVVPAAVWMRLNDQLYPNRPVQDLRITQWQFAWGMFQQRPIFGWGLRNFTPLYQERYQVYIGHPHNLPLMLFSETGFLSTVLLLGLLAWVGYQGTRLLQTGSSLSIYHQKPRDRLILFVFLVAFGGYALFNLLDVTLFDVRINLMGWLLPAAIMGLVYQRNDPLGRIEPGEAG</sequence>